<evidence type="ECO:0000313" key="1">
    <source>
        <dbReference type="EMBL" id="MBC5785610.1"/>
    </source>
</evidence>
<dbReference type="Pfam" id="PF05159">
    <property type="entry name" value="Capsule_synth"/>
    <property type="match status" value="1"/>
</dbReference>
<dbReference type="InterPro" id="IPR007833">
    <property type="entry name" value="Capsule_polysaccharide_synth"/>
</dbReference>
<protein>
    <submittedName>
        <fullName evidence="1">Capsular biosynthesis protein</fullName>
    </submittedName>
</protein>
<comment type="caution">
    <text evidence="1">The sequence shown here is derived from an EMBL/GenBank/DDBJ whole genome shotgun (WGS) entry which is preliminary data.</text>
</comment>
<gene>
    <name evidence="1" type="ORF">H8N03_21900</name>
</gene>
<reference evidence="1" key="1">
    <citation type="submission" date="2020-08" db="EMBL/GenBank/DDBJ databases">
        <title>Ramlibacter sp. USB13 16S ribosomal RNA gene genome sequencing and assembly.</title>
        <authorList>
            <person name="Kang M."/>
        </authorList>
    </citation>
    <scope>NUCLEOTIDE SEQUENCE</scope>
    <source>
        <strain evidence="1">USB13</strain>
    </source>
</reference>
<name>A0A923MUW4_9BURK</name>
<proteinExistence type="predicted"/>
<keyword evidence="2" id="KW-1185">Reference proteome</keyword>
<dbReference type="EMBL" id="JACORT010000011">
    <property type="protein sequence ID" value="MBC5785610.1"/>
    <property type="molecule type" value="Genomic_DNA"/>
</dbReference>
<dbReference type="GO" id="GO:0000271">
    <property type="term" value="P:polysaccharide biosynthetic process"/>
    <property type="evidence" value="ECO:0007669"/>
    <property type="project" value="InterPro"/>
</dbReference>
<evidence type="ECO:0000313" key="2">
    <source>
        <dbReference type="Proteomes" id="UP000608513"/>
    </source>
</evidence>
<dbReference type="CDD" id="cd16441">
    <property type="entry name" value="beta_Kdo_transferase_KpsS"/>
    <property type="match status" value="1"/>
</dbReference>
<sequence>MARALGGGAPAPGRQTVPLNPACALLRESRDVLLLQGPVGPFFDRLARWLERRATRVTRIVLQGGDRHDARAGHVVPYEGAPGEWASFLREFLRTRRPDCIVLFGQSRGYHQEALRLAAELGIPAVVLEEGYFRPGYVTMELGGVNSHSRTLETHAWAPTGGMPPGGLAPDDTRWHFAQTAWHAALHYAALRLHQGAFPLYEHHRDANPWRYARYWLRSWGVKLLRHGRDARCARSLQRGPAPYFFVPLQHDGDSQIRHHSGYARNAEFVLEVMHSFAEHAEPGTLLVFKQHPQSRGAAGHGALIRRVANELGIGERVRYLVEGDTRDLCRGARGVVVINSTVGLQALESGTPLVVMGEALYRLPSLTHGGTLHSFWRDGAPPDPEAAAAFLQQLKNLTQMPASIYAGRRQDLAWP</sequence>
<accession>A0A923MUW4</accession>
<dbReference type="Proteomes" id="UP000608513">
    <property type="component" value="Unassembled WGS sequence"/>
</dbReference>
<organism evidence="1 2">
    <name type="scientific">Ramlibacter cellulosilyticus</name>
    <dbReference type="NCBI Taxonomy" id="2764187"/>
    <lineage>
        <taxon>Bacteria</taxon>
        <taxon>Pseudomonadati</taxon>
        <taxon>Pseudomonadota</taxon>
        <taxon>Betaproteobacteria</taxon>
        <taxon>Burkholderiales</taxon>
        <taxon>Comamonadaceae</taxon>
        <taxon>Ramlibacter</taxon>
    </lineage>
</organism>
<dbReference type="AlphaFoldDB" id="A0A923MUW4"/>
<dbReference type="GO" id="GO:0015774">
    <property type="term" value="P:polysaccharide transport"/>
    <property type="evidence" value="ECO:0007669"/>
    <property type="project" value="InterPro"/>
</dbReference>